<reference evidence="1 2" key="1">
    <citation type="submission" date="2020-08" db="EMBL/GenBank/DDBJ databases">
        <title>Sequencing the genomes of 1000 actinobacteria strains.</title>
        <authorList>
            <person name="Klenk H.-P."/>
        </authorList>
    </citation>
    <scope>NUCLEOTIDE SEQUENCE [LARGE SCALE GENOMIC DNA]</scope>
    <source>
        <strain evidence="1 2">DSM 11053</strain>
    </source>
</reference>
<dbReference type="Proteomes" id="UP000565572">
    <property type="component" value="Unassembled WGS sequence"/>
</dbReference>
<sequence length="119" mass="12672">MSHSSLPPTTHTLEMAQVAELDGRLADHASAPVTAADLGMTEAPLRGARSVGLAADAVLVHVSWRGSPEFPDVYGHFGHAPRGQLQALLHTAALELLARRLGVRQRWGVEPPPKNHVAP</sequence>
<keyword evidence="2" id="KW-1185">Reference proteome</keyword>
<accession>A0A7W5JVW8</accession>
<dbReference type="RefSeq" id="WP_183338320.1">
    <property type="nucleotide sequence ID" value="NZ_JACHZG010000001.1"/>
</dbReference>
<evidence type="ECO:0000313" key="1">
    <source>
        <dbReference type="EMBL" id="MBB3327228.1"/>
    </source>
</evidence>
<dbReference type="EMBL" id="JACHZG010000001">
    <property type="protein sequence ID" value="MBB3327228.1"/>
    <property type="molecule type" value="Genomic_DNA"/>
</dbReference>
<name>A0A7W5JVW8_9ACTN</name>
<gene>
    <name evidence="1" type="ORF">FHX39_002172</name>
</gene>
<evidence type="ECO:0000313" key="2">
    <source>
        <dbReference type="Proteomes" id="UP000565572"/>
    </source>
</evidence>
<organism evidence="1 2">
    <name type="scientific">Microlunatus antarcticus</name>
    <dbReference type="NCBI Taxonomy" id="53388"/>
    <lineage>
        <taxon>Bacteria</taxon>
        <taxon>Bacillati</taxon>
        <taxon>Actinomycetota</taxon>
        <taxon>Actinomycetes</taxon>
        <taxon>Propionibacteriales</taxon>
        <taxon>Propionibacteriaceae</taxon>
        <taxon>Microlunatus</taxon>
    </lineage>
</organism>
<comment type="caution">
    <text evidence="1">The sequence shown here is derived from an EMBL/GenBank/DDBJ whole genome shotgun (WGS) entry which is preliminary data.</text>
</comment>
<proteinExistence type="predicted"/>
<dbReference type="AlphaFoldDB" id="A0A7W5JVW8"/>
<protein>
    <submittedName>
        <fullName evidence="1">Uncharacterized protein</fullName>
    </submittedName>
</protein>